<dbReference type="Pfam" id="PF13302">
    <property type="entry name" value="Acetyltransf_3"/>
    <property type="match status" value="1"/>
</dbReference>
<dbReference type="InterPro" id="IPR051531">
    <property type="entry name" value="N-acetyltransferase"/>
</dbReference>
<dbReference type="InterPro" id="IPR016181">
    <property type="entry name" value="Acyl_CoA_acyltransferase"/>
</dbReference>
<dbReference type="RefSeq" id="WP_042533473.1">
    <property type="nucleotide sequence ID" value="NZ_CDGG01000001.1"/>
</dbReference>
<dbReference type="PROSITE" id="PS51186">
    <property type="entry name" value="GNAT"/>
    <property type="match status" value="1"/>
</dbReference>
<dbReference type="STRING" id="545501.BN997_03094"/>
<dbReference type="Gene3D" id="3.40.630.30">
    <property type="match status" value="1"/>
</dbReference>
<reference evidence="2 3" key="1">
    <citation type="submission" date="2014-11" db="EMBL/GenBank/DDBJ databases">
        <authorList>
            <person name="Urmite Genomes Urmite Genomes"/>
        </authorList>
    </citation>
    <scope>NUCLEOTIDE SEQUENCE [LARGE SCALE GENOMIC DNA]</scope>
    <source>
        <strain evidence="2 3">Oc5</strain>
    </source>
</reference>
<dbReference type="PANTHER" id="PTHR43792">
    <property type="entry name" value="GNAT FAMILY, PUTATIVE (AFU_ORTHOLOGUE AFUA_3G00765)-RELATED-RELATED"/>
    <property type="match status" value="1"/>
</dbReference>
<dbReference type="OrthoDB" id="9798081at2"/>
<name>A0A0A1MCU9_9BACI</name>
<keyword evidence="3" id="KW-1185">Reference proteome</keyword>
<dbReference type="PANTHER" id="PTHR43792:SF1">
    <property type="entry name" value="N-ACETYLTRANSFERASE DOMAIN-CONTAINING PROTEIN"/>
    <property type="match status" value="1"/>
</dbReference>
<protein>
    <recommendedName>
        <fullName evidence="1">N-acetyltransferase domain-containing protein</fullName>
    </recommendedName>
</protein>
<dbReference type="InterPro" id="IPR000182">
    <property type="entry name" value="GNAT_dom"/>
</dbReference>
<dbReference type="AlphaFoldDB" id="A0A0A1MCU9"/>
<sequence length="175" mass="20020">MNALIKKVFEQVKTENLILRKPSEADAYAVLEIEGDPKTNTYRPSGPMKNMDEALEKIELWNKYWITHGCGYWMISEHKGSDVVGIGGVRNINWQGREVLNLYYRFSPKVWGRGYAAEVARYSVYLAREHLSELPIISRVRPSNIPSLRVAEKSGLLRHPSLDSAEHIVFTSGWD</sequence>
<dbReference type="Proteomes" id="UP000040453">
    <property type="component" value="Unassembled WGS sequence"/>
</dbReference>
<dbReference type="EMBL" id="CDGG01000001">
    <property type="protein sequence ID" value="CEI83190.1"/>
    <property type="molecule type" value="Genomic_DNA"/>
</dbReference>
<evidence type="ECO:0000259" key="1">
    <source>
        <dbReference type="PROSITE" id="PS51186"/>
    </source>
</evidence>
<evidence type="ECO:0000313" key="3">
    <source>
        <dbReference type="Proteomes" id="UP000040453"/>
    </source>
</evidence>
<dbReference type="GO" id="GO:0016747">
    <property type="term" value="F:acyltransferase activity, transferring groups other than amino-acyl groups"/>
    <property type="evidence" value="ECO:0007669"/>
    <property type="project" value="InterPro"/>
</dbReference>
<feature type="domain" description="N-acetyltransferase" evidence="1">
    <location>
        <begin position="17"/>
        <end position="175"/>
    </location>
</feature>
<proteinExistence type="predicted"/>
<accession>A0A0A1MCU9</accession>
<gene>
    <name evidence="2" type="ORF">BN997_03094</name>
</gene>
<dbReference type="SUPFAM" id="SSF55729">
    <property type="entry name" value="Acyl-CoA N-acyltransferases (Nat)"/>
    <property type="match status" value="1"/>
</dbReference>
<evidence type="ECO:0000313" key="2">
    <source>
        <dbReference type="EMBL" id="CEI83190.1"/>
    </source>
</evidence>
<organism evidence="2 3">
    <name type="scientific">Oceanobacillus oncorhynchi</name>
    <dbReference type="NCBI Taxonomy" id="545501"/>
    <lineage>
        <taxon>Bacteria</taxon>
        <taxon>Bacillati</taxon>
        <taxon>Bacillota</taxon>
        <taxon>Bacilli</taxon>
        <taxon>Bacillales</taxon>
        <taxon>Bacillaceae</taxon>
        <taxon>Oceanobacillus</taxon>
    </lineage>
</organism>